<feature type="domain" description="Peptidase M48" evidence="14">
    <location>
        <begin position="119"/>
        <end position="338"/>
    </location>
</feature>
<name>A0ABU6CJP4_9ACTN</name>
<dbReference type="Gene3D" id="3.30.2010.10">
    <property type="entry name" value="Metalloproteases ('zincins'), catalytic domain"/>
    <property type="match status" value="1"/>
</dbReference>
<evidence type="ECO:0000259" key="14">
    <source>
        <dbReference type="Pfam" id="PF01435"/>
    </source>
</evidence>
<keyword evidence="5" id="KW-0479">Metal-binding</keyword>
<evidence type="ECO:0000256" key="4">
    <source>
        <dbReference type="ARBA" id="ARBA00022692"/>
    </source>
</evidence>
<keyword evidence="7 11" id="KW-0862">Zinc</keyword>
<accession>A0ABU6CJP4</accession>
<comment type="cofactor">
    <cofactor evidence="11">
        <name>Zn(2+)</name>
        <dbReference type="ChEBI" id="CHEBI:29105"/>
    </cofactor>
    <text evidence="11">Binds 1 zinc ion per subunit.</text>
</comment>
<keyword evidence="6 11" id="KW-0378">Hydrolase</keyword>
<evidence type="ECO:0000256" key="10">
    <source>
        <dbReference type="ARBA" id="ARBA00023136"/>
    </source>
</evidence>
<dbReference type="PANTHER" id="PTHR43221">
    <property type="entry name" value="PROTEASE HTPX"/>
    <property type="match status" value="1"/>
</dbReference>
<dbReference type="EC" id="3.4.24.-" evidence="15"/>
<evidence type="ECO:0000313" key="16">
    <source>
        <dbReference type="Proteomes" id="UP001352223"/>
    </source>
</evidence>
<keyword evidence="4 13" id="KW-0812">Transmembrane</keyword>
<feature type="transmembrane region" description="Helical" evidence="13">
    <location>
        <begin position="228"/>
        <end position="244"/>
    </location>
</feature>
<evidence type="ECO:0000256" key="2">
    <source>
        <dbReference type="ARBA" id="ARBA00022475"/>
    </source>
</evidence>
<evidence type="ECO:0000256" key="8">
    <source>
        <dbReference type="ARBA" id="ARBA00022989"/>
    </source>
</evidence>
<keyword evidence="9 11" id="KW-0482">Metalloprotease</keyword>
<comment type="caution">
    <text evidence="15">The sequence shown here is derived from an EMBL/GenBank/DDBJ whole genome shotgun (WGS) entry which is preliminary data.</text>
</comment>
<evidence type="ECO:0000256" key="13">
    <source>
        <dbReference type="SAM" id="Phobius"/>
    </source>
</evidence>
<dbReference type="EMBL" id="JAOZYB010000319">
    <property type="protein sequence ID" value="MEB3964945.1"/>
    <property type="molecule type" value="Genomic_DNA"/>
</dbReference>
<evidence type="ECO:0000256" key="9">
    <source>
        <dbReference type="ARBA" id="ARBA00023049"/>
    </source>
</evidence>
<dbReference type="Proteomes" id="UP001352223">
    <property type="component" value="Unassembled WGS sequence"/>
</dbReference>
<feature type="transmembrane region" description="Helical" evidence="13">
    <location>
        <begin position="81"/>
        <end position="98"/>
    </location>
</feature>
<keyword evidence="10 13" id="KW-0472">Membrane</keyword>
<dbReference type="GO" id="GO:0008237">
    <property type="term" value="F:metallopeptidase activity"/>
    <property type="evidence" value="ECO:0007669"/>
    <property type="project" value="UniProtKB-KW"/>
</dbReference>
<keyword evidence="16" id="KW-1185">Reference proteome</keyword>
<protein>
    <submittedName>
        <fullName evidence="15">M48 family metalloprotease</fullName>
        <ecNumber evidence="15">3.4.24.-</ecNumber>
    </submittedName>
</protein>
<comment type="subcellular location">
    <subcellularLocation>
        <location evidence="1">Cell membrane</location>
        <topology evidence="1">Multi-pass membrane protein</topology>
    </subcellularLocation>
</comment>
<reference evidence="15 16" key="1">
    <citation type="submission" date="2022-10" db="EMBL/GenBank/DDBJ databases">
        <authorList>
            <person name="Xie J."/>
            <person name="Shen N."/>
        </authorList>
    </citation>
    <scope>NUCLEOTIDE SEQUENCE [LARGE SCALE GENOMIC DNA]</scope>
    <source>
        <strain evidence="15 16">DSM 41681</strain>
    </source>
</reference>
<dbReference type="Pfam" id="PF01435">
    <property type="entry name" value="Peptidase_M48"/>
    <property type="match status" value="1"/>
</dbReference>
<organism evidence="15 16">
    <name type="scientific">Streptomyces kunmingensis</name>
    <dbReference type="NCBI Taxonomy" id="68225"/>
    <lineage>
        <taxon>Bacteria</taxon>
        <taxon>Bacillati</taxon>
        <taxon>Actinomycetota</taxon>
        <taxon>Actinomycetes</taxon>
        <taxon>Kitasatosporales</taxon>
        <taxon>Streptomycetaceae</taxon>
        <taxon>Streptomyces</taxon>
    </lineage>
</organism>
<dbReference type="PANTHER" id="PTHR43221:SF1">
    <property type="entry name" value="PROTEASE HTPX"/>
    <property type="match status" value="1"/>
</dbReference>
<dbReference type="InterPro" id="IPR001915">
    <property type="entry name" value="Peptidase_M48"/>
</dbReference>
<keyword evidence="2" id="KW-1003">Cell membrane</keyword>
<evidence type="ECO:0000256" key="1">
    <source>
        <dbReference type="ARBA" id="ARBA00004651"/>
    </source>
</evidence>
<dbReference type="InterPro" id="IPR050083">
    <property type="entry name" value="HtpX_protease"/>
</dbReference>
<evidence type="ECO:0000256" key="6">
    <source>
        <dbReference type="ARBA" id="ARBA00022801"/>
    </source>
</evidence>
<evidence type="ECO:0000256" key="11">
    <source>
        <dbReference type="RuleBase" id="RU003983"/>
    </source>
</evidence>
<comment type="similarity">
    <text evidence="11">Belongs to the peptidase M48 family.</text>
</comment>
<feature type="transmembrane region" description="Helical" evidence="13">
    <location>
        <begin position="54"/>
        <end position="75"/>
    </location>
</feature>
<evidence type="ECO:0000313" key="15">
    <source>
        <dbReference type="EMBL" id="MEB3964945.1"/>
    </source>
</evidence>
<proteinExistence type="inferred from homology"/>
<evidence type="ECO:0000256" key="3">
    <source>
        <dbReference type="ARBA" id="ARBA00022670"/>
    </source>
</evidence>
<keyword evidence="3 11" id="KW-0645">Protease</keyword>
<gene>
    <name evidence="15" type="ORF">OKJ48_32640</name>
</gene>
<evidence type="ECO:0000256" key="5">
    <source>
        <dbReference type="ARBA" id="ARBA00022723"/>
    </source>
</evidence>
<evidence type="ECO:0000256" key="12">
    <source>
        <dbReference type="SAM" id="MobiDB-lite"/>
    </source>
</evidence>
<keyword evidence="8 13" id="KW-1133">Transmembrane helix</keyword>
<evidence type="ECO:0000256" key="7">
    <source>
        <dbReference type="ARBA" id="ARBA00022833"/>
    </source>
</evidence>
<sequence>MPRPTDDADIPEEPTSARTPRPGSDDDLDYRHRTGRLHFSAHSRGLDATALGHLVLRLPGAVMSLLVVLVVSSGLDAWLGIPLWVPPLVWFASGALVFHRPTEDFLARHLLHLHRPLPAEHKRLAPVWAEVTARAGIDSRTYELWIEDSEDLNAYAAAGHIVGVTRFALDHLPTSQLAAVLAHELGHHTGGHVWSTLLGEWYALPGRLTWRAIRYLLTLAIIWSQRRSWSATALLLAVIGLVTFTTVERLYGLPLLLLATPYLTAAMGRRAELRADQHAAGLGFAQDLAVVLERAHQEGRTTGHATLAAAGGGPAGPGLLARLLDTHPDYPTRLHRLKPYL</sequence>
<dbReference type="RefSeq" id="WP_324772763.1">
    <property type="nucleotide sequence ID" value="NZ_BAAATS010000002.1"/>
</dbReference>
<feature type="region of interest" description="Disordered" evidence="12">
    <location>
        <begin position="1"/>
        <end position="29"/>
    </location>
</feature>